<comment type="caution">
    <text evidence="1">The sequence shown here is derived from an EMBL/GenBank/DDBJ whole genome shotgun (WGS) entry which is preliminary data.</text>
</comment>
<name>A0ABD2BY77_VESSQ</name>
<organism evidence="1 2">
    <name type="scientific">Vespula squamosa</name>
    <name type="common">Southern yellow jacket</name>
    <name type="synonym">Wasp</name>
    <dbReference type="NCBI Taxonomy" id="30214"/>
    <lineage>
        <taxon>Eukaryota</taxon>
        <taxon>Metazoa</taxon>
        <taxon>Ecdysozoa</taxon>
        <taxon>Arthropoda</taxon>
        <taxon>Hexapoda</taxon>
        <taxon>Insecta</taxon>
        <taxon>Pterygota</taxon>
        <taxon>Neoptera</taxon>
        <taxon>Endopterygota</taxon>
        <taxon>Hymenoptera</taxon>
        <taxon>Apocrita</taxon>
        <taxon>Aculeata</taxon>
        <taxon>Vespoidea</taxon>
        <taxon>Vespidae</taxon>
        <taxon>Vespinae</taxon>
        <taxon>Vespula</taxon>
    </lineage>
</organism>
<dbReference type="EMBL" id="JAUDFV010000027">
    <property type="protein sequence ID" value="KAL2737737.1"/>
    <property type="molecule type" value="Genomic_DNA"/>
</dbReference>
<proteinExistence type="predicted"/>
<keyword evidence="2" id="KW-1185">Reference proteome</keyword>
<protein>
    <submittedName>
        <fullName evidence="1">Uncharacterized protein</fullName>
    </submittedName>
</protein>
<accession>A0ABD2BY77</accession>
<reference evidence="1 2" key="1">
    <citation type="journal article" date="2024" name="Ann. Entomol. Soc. Am.">
        <title>Genomic analyses of the southern and eastern yellowjacket wasps (Hymenoptera: Vespidae) reveal evolutionary signatures of social life.</title>
        <authorList>
            <person name="Catto M.A."/>
            <person name="Caine P.B."/>
            <person name="Orr S.E."/>
            <person name="Hunt B.G."/>
            <person name="Goodisman M.A.D."/>
        </authorList>
    </citation>
    <scope>NUCLEOTIDE SEQUENCE [LARGE SCALE GENOMIC DNA]</scope>
    <source>
        <strain evidence="1">233</strain>
        <tissue evidence="1">Head and thorax</tissue>
    </source>
</reference>
<sequence>MVWSKDTLLFGPKRCYFLEEMLEKGTENKRVGWDGEGLELKEAHVVINQNILGGSLGEKIGDRELGLEHKGTRNNAGRSLMESSGIEFHAAENMTTHRRATLFNGATGLKSTGRLIMVVDNEKEYEICYLDEKYRDRKVEYVFR</sequence>
<dbReference type="Proteomes" id="UP001607302">
    <property type="component" value="Unassembled WGS sequence"/>
</dbReference>
<dbReference type="AlphaFoldDB" id="A0ABD2BY77"/>
<evidence type="ECO:0000313" key="1">
    <source>
        <dbReference type="EMBL" id="KAL2737737.1"/>
    </source>
</evidence>
<gene>
    <name evidence="1" type="ORF">V1478_001823</name>
</gene>
<evidence type="ECO:0000313" key="2">
    <source>
        <dbReference type="Proteomes" id="UP001607302"/>
    </source>
</evidence>